<dbReference type="CDD" id="cd16461">
    <property type="entry name" value="RING-H2_EL5-like"/>
    <property type="match status" value="1"/>
</dbReference>
<keyword evidence="8 14" id="KW-0863">Zinc-finger</keyword>
<protein>
    <recommendedName>
        <fullName evidence="4">RING-type E3 ubiquitin transferase</fullName>
        <ecNumber evidence="4">2.3.2.27</ecNumber>
    </recommendedName>
</protein>
<comment type="caution">
    <text evidence="18">The sequence shown here is derived from an EMBL/GenBank/DDBJ whole genome shotgun (WGS) entry which is preliminary data.</text>
</comment>
<evidence type="ECO:0000256" key="11">
    <source>
        <dbReference type="ARBA" id="ARBA00022989"/>
    </source>
</evidence>
<evidence type="ECO:0000256" key="4">
    <source>
        <dbReference type="ARBA" id="ARBA00012483"/>
    </source>
</evidence>
<dbReference type="SMART" id="SM00184">
    <property type="entry name" value="RING"/>
    <property type="match status" value="1"/>
</dbReference>
<dbReference type="Gramene" id="FCD_00016318-RA">
    <property type="protein sequence ID" value="FCD_00016318-RA:cds"/>
    <property type="gene ID" value="FCD_00016318"/>
</dbReference>
<dbReference type="AlphaFoldDB" id="A0AA88CX61"/>
<dbReference type="SUPFAM" id="SSF57850">
    <property type="entry name" value="RING/U-box"/>
    <property type="match status" value="1"/>
</dbReference>
<dbReference type="PROSITE" id="PS50089">
    <property type="entry name" value="ZF_RING_2"/>
    <property type="match status" value="1"/>
</dbReference>
<evidence type="ECO:0000256" key="12">
    <source>
        <dbReference type="ARBA" id="ARBA00023136"/>
    </source>
</evidence>
<evidence type="ECO:0000256" key="6">
    <source>
        <dbReference type="ARBA" id="ARBA00022692"/>
    </source>
</evidence>
<dbReference type="Gene3D" id="3.30.40.10">
    <property type="entry name" value="Zinc/RING finger domain, C3HC4 (zinc finger)"/>
    <property type="match status" value="1"/>
</dbReference>
<feature type="region of interest" description="Disordered" evidence="15">
    <location>
        <begin position="88"/>
        <end position="109"/>
    </location>
</feature>
<keyword evidence="10" id="KW-0862">Zinc</keyword>
<dbReference type="PANTHER" id="PTHR46913:SF19">
    <property type="entry name" value="RING-TYPE E3 UBIQUITIN TRANSFERASE"/>
    <property type="match status" value="1"/>
</dbReference>
<keyword evidence="9" id="KW-0833">Ubl conjugation pathway</keyword>
<keyword evidence="7" id="KW-0479">Metal-binding</keyword>
<feature type="region of interest" description="Disordered" evidence="15">
    <location>
        <begin position="211"/>
        <end position="234"/>
    </location>
</feature>
<evidence type="ECO:0000256" key="14">
    <source>
        <dbReference type="PROSITE-ProRule" id="PRU00175"/>
    </source>
</evidence>
<keyword evidence="11 16" id="KW-1133">Transmembrane helix</keyword>
<evidence type="ECO:0000259" key="17">
    <source>
        <dbReference type="PROSITE" id="PS50089"/>
    </source>
</evidence>
<organism evidence="18 19">
    <name type="scientific">Ficus carica</name>
    <name type="common">Common fig</name>
    <dbReference type="NCBI Taxonomy" id="3494"/>
    <lineage>
        <taxon>Eukaryota</taxon>
        <taxon>Viridiplantae</taxon>
        <taxon>Streptophyta</taxon>
        <taxon>Embryophyta</taxon>
        <taxon>Tracheophyta</taxon>
        <taxon>Spermatophyta</taxon>
        <taxon>Magnoliopsida</taxon>
        <taxon>eudicotyledons</taxon>
        <taxon>Gunneridae</taxon>
        <taxon>Pentapetalae</taxon>
        <taxon>rosids</taxon>
        <taxon>fabids</taxon>
        <taxon>Rosales</taxon>
        <taxon>Moraceae</taxon>
        <taxon>Ficeae</taxon>
        <taxon>Ficus</taxon>
    </lineage>
</organism>
<evidence type="ECO:0000256" key="8">
    <source>
        <dbReference type="ARBA" id="ARBA00022771"/>
    </source>
</evidence>
<comment type="catalytic activity">
    <reaction evidence="1">
        <text>S-ubiquitinyl-[E2 ubiquitin-conjugating enzyme]-L-cysteine + [acceptor protein]-L-lysine = [E2 ubiquitin-conjugating enzyme]-L-cysteine + N(6)-ubiquitinyl-[acceptor protein]-L-lysine.</text>
        <dbReference type="EC" id="2.3.2.27"/>
    </reaction>
</comment>
<dbReference type="GO" id="GO:0016020">
    <property type="term" value="C:membrane"/>
    <property type="evidence" value="ECO:0007669"/>
    <property type="project" value="UniProtKB-SubCell"/>
</dbReference>
<dbReference type="PANTHER" id="PTHR46913">
    <property type="entry name" value="RING-H2 FINGER PROTEIN ATL16"/>
    <property type="match status" value="1"/>
</dbReference>
<comment type="subcellular location">
    <subcellularLocation>
        <location evidence="2">Membrane</location>
        <topology evidence="2">Single-pass membrane protein</topology>
    </subcellularLocation>
</comment>
<evidence type="ECO:0000256" key="7">
    <source>
        <dbReference type="ARBA" id="ARBA00022723"/>
    </source>
</evidence>
<dbReference type="InterPro" id="IPR044600">
    <property type="entry name" value="ATL1/ATL16-like"/>
</dbReference>
<evidence type="ECO:0000256" key="1">
    <source>
        <dbReference type="ARBA" id="ARBA00000900"/>
    </source>
</evidence>
<feature type="transmembrane region" description="Helical" evidence="16">
    <location>
        <begin position="53"/>
        <end position="72"/>
    </location>
</feature>
<feature type="compositionally biased region" description="Polar residues" evidence="15">
    <location>
        <begin position="223"/>
        <end position="232"/>
    </location>
</feature>
<keyword evidence="12 16" id="KW-0472">Membrane</keyword>
<name>A0AA88CX61_FICCA</name>
<gene>
    <name evidence="18" type="ORF">TIFTF001_005169</name>
</gene>
<proteinExistence type="inferred from homology"/>
<reference evidence="18" key="1">
    <citation type="submission" date="2023-07" db="EMBL/GenBank/DDBJ databases">
        <title>draft genome sequence of fig (Ficus carica).</title>
        <authorList>
            <person name="Takahashi T."/>
            <person name="Nishimura K."/>
        </authorList>
    </citation>
    <scope>NUCLEOTIDE SEQUENCE</scope>
</reference>
<evidence type="ECO:0000256" key="5">
    <source>
        <dbReference type="ARBA" id="ARBA00022679"/>
    </source>
</evidence>
<evidence type="ECO:0000256" key="9">
    <source>
        <dbReference type="ARBA" id="ARBA00022786"/>
    </source>
</evidence>
<comment type="pathway">
    <text evidence="3">Protein modification; protein ubiquitination.</text>
</comment>
<evidence type="ECO:0000313" key="19">
    <source>
        <dbReference type="Proteomes" id="UP001187192"/>
    </source>
</evidence>
<dbReference type="GO" id="GO:0016567">
    <property type="term" value="P:protein ubiquitination"/>
    <property type="evidence" value="ECO:0007669"/>
    <property type="project" value="InterPro"/>
</dbReference>
<dbReference type="EMBL" id="BTGU01000005">
    <property type="protein sequence ID" value="GMN35230.1"/>
    <property type="molecule type" value="Genomic_DNA"/>
</dbReference>
<evidence type="ECO:0000256" key="16">
    <source>
        <dbReference type="SAM" id="Phobius"/>
    </source>
</evidence>
<comment type="similarity">
    <text evidence="13">Belongs to the RING-type zinc finger family. ATL subfamily.</text>
</comment>
<feature type="domain" description="RING-type" evidence="17">
    <location>
        <begin position="153"/>
        <end position="195"/>
    </location>
</feature>
<dbReference type="FunFam" id="3.30.40.10:FF:000233">
    <property type="entry name" value="RING-H2 finger protein ATL54"/>
    <property type="match status" value="1"/>
</dbReference>
<dbReference type="EC" id="2.3.2.27" evidence="4"/>
<evidence type="ECO:0000256" key="13">
    <source>
        <dbReference type="ARBA" id="ARBA00024209"/>
    </source>
</evidence>
<dbReference type="Proteomes" id="UP001187192">
    <property type="component" value="Unassembled WGS sequence"/>
</dbReference>
<keyword evidence="19" id="KW-1185">Reference proteome</keyword>
<keyword evidence="5" id="KW-0808">Transferase</keyword>
<dbReference type="Pfam" id="PF13639">
    <property type="entry name" value="zf-RING_2"/>
    <property type="match status" value="1"/>
</dbReference>
<dbReference type="GO" id="GO:0008270">
    <property type="term" value="F:zinc ion binding"/>
    <property type="evidence" value="ECO:0007669"/>
    <property type="project" value="UniProtKB-KW"/>
</dbReference>
<evidence type="ECO:0000256" key="2">
    <source>
        <dbReference type="ARBA" id="ARBA00004167"/>
    </source>
</evidence>
<dbReference type="InterPro" id="IPR013083">
    <property type="entry name" value="Znf_RING/FYVE/PHD"/>
</dbReference>
<feature type="region of interest" description="Disordered" evidence="15">
    <location>
        <begin position="251"/>
        <end position="287"/>
    </location>
</feature>
<sequence length="353" mass="39065">MKHRKLFFSPDSTNGTDCSDFCFFYFQPPPPPSPVAVPDEAEHITHGGVSPSLIVVVTLLASFALLVGYYVVVAKSCFGLFNRRNNNNNNENENENFSQSDGGDDEGLVDHENRAIDHHIWFITTVGLQQSIINSITVVKYKRNEGLIEGTECSVCLNEFREDETLRLLPKCSHAFHIPCIDTWLRSHTNCPLCRAHIVNDGNTNRRLESVNRNGGDEIEDTQMGNSDNGATAQRVDQDVVNNIINSNRSCDLERENDNGEIGGSDDPVRPLGRSVSMDSSSSSSSSAAAVIAKKIGELESENIGRSNREVGEDQKQCLRVSHVEMKRSLSCEGRFLSSSRPNQRLNSVHLPS</sequence>
<accession>A0AA88CX61</accession>
<dbReference type="GO" id="GO:0061630">
    <property type="term" value="F:ubiquitin protein ligase activity"/>
    <property type="evidence" value="ECO:0007669"/>
    <property type="project" value="UniProtKB-EC"/>
</dbReference>
<evidence type="ECO:0000256" key="10">
    <source>
        <dbReference type="ARBA" id="ARBA00022833"/>
    </source>
</evidence>
<evidence type="ECO:0000256" key="15">
    <source>
        <dbReference type="SAM" id="MobiDB-lite"/>
    </source>
</evidence>
<dbReference type="InterPro" id="IPR001841">
    <property type="entry name" value="Znf_RING"/>
</dbReference>
<evidence type="ECO:0000256" key="3">
    <source>
        <dbReference type="ARBA" id="ARBA00004906"/>
    </source>
</evidence>
<evidence type="ECO:0000313" key="18">
    <source>
        <dbReference type="EMBL" id="GMN35230.1"/>
    </source>
</evidence>
<keyword evidence="6 16" id="KW-0812">Transmembrane</keyword>